<reference evidence="2 3" key="1">
    <citation type="submission" date="2020-08" db="EMBL/GenBank/DDBJ databases">
        <title>Streptomyces sp. PSKA01 genome sequencing and assembly.</title>
        <authorList>
            <person name="Mandal S."/>
            <person name="Maiti P.K."/>
            <person name="Das P."/>
        </authorList>
    </citation>
    <scope>NUCLEOTIDE SEQUENCE [LARGE SCALE GENOMIC DNA]</scope>
    <source>
        <strain evidence="2 3">PSKA01</strain>
    </source>
</reference>
<evidence type="ECO:0000313" key="3">
    <source>
        <dbReference type="Proteomes" id="UP000584670"/>
    </source>
</evidence>
<dbReference type="RefSeq" id="WP_186282717.1">
    <property type="nucleotide sequence ID" value="NZ_JACMSF010000013.1"/>
</dbReference>
<dbReference type="EMBL" id="JACMSF010000013">
    <property type="protein sequence ID" value="MBC2902808.1"/>
    <property type="molecule type" value="Genomic_DNA"/>
</dbReference>
<organism evidence="2 3">
    <name type="scientific">Streptomyces cupreus</name>
    <dbReference type="NCBI Taxonomy" id="2759956"/>
    <lineage>
        <taxon>Bacteria</taxon>
        <taxon>Bacillati</taxon>
        <taxon>Actinomycetota</taxon>
        <taxon>Actinomycetes</taxon>
        <taxon>Kitasatosporales</taxon>
        <taxon>Streptomycetaceae</taxon>
        <taxon>Streptomyces</taxon>
    </lineage>
</organism>
<comment type="caution">
    <text evidence="2">The sequence shown here is derived from an EMBL/GenBank/DDBJ whole genome shotgun (WGS) entry which is preliminary data.</text>
</comment>
<keyword evidence="3" id="KW-1185">Reference proteome</keyword>
<dbReference type="Proteomes" id="UP000584670">
    <property type="component" value="Unassembled WGS sequence"/>
</dbReference>
<evidence type="ECO:0000313" key="2">
    <source>
        <dbReference type="EMBL" id="MBC2902808.1"/>
    </source>
</evidence>
<proteinExistence type="predicted"/>
<sequence>MRAASMRARWSVPVAGLVVALVGGCGGGSGEDSGSGTAQKASSPSTTTEAARLSSGDLQGRWWTWATSEPEATNPVADTDGGACAVNQPDDVWFLAGSFGTKEKRSCPVPAGVPVAFPLVNMIASEQDCADFMSTAKGSAVLDGEAVEADRYAGETITVTSAEGNPVTAEAGTFTATGCGLWVQLPALSPGAHTLKIRGSSGDFSTEVDYSLAVAAR</sequence>
<feature type="region of interest" description="Disordered" evidence="1">
    <location>
        <begin position="28"/>
        <end position="54"/>
    </location>
</feature>
<accession>A0A7X1J245</accession>
<dbReference type="PROSITE" id="PS51257">
    <property type="entry name" value="PROKAR_LIPOPROTEIN"/>
    <property type="match status" value="1"/>
</dbReference>
<dbReference type="AlphaFoldDB" id="A0A7X1J245"/>
<feature type="compositionally biased region" description="Polar residues" evidence="1">
    <location>
        <begin position="37"/>
        <end position="49"/>
    </location>
</feature>
<gene>
    <name evidence="2" type="ORF">H4N64_14560</name>
</gene>
<name>A0A7X1J245_9ACTN</name>
<protein>
    <submittedName>
        <fullName evidence="2">Signal protein</fullName>
    </submittedName>
</protein>
<evidence type="ECO:0000256" key="1">
    <source>
        <dbReference type="SAM" id="MobiDB-lite"/>
    </source>
</evidence>